<evidence type="ECO:0000256" key="3">
    <source>
        <dbReference type="ARBA" id="ARBA00022840"/>
    </source>
</evidence>
<evidence type="ECO:0000313" key="7">
    <source>
        <dbReference type="Proteomes" id="UP000064844"/>
    </source>
</evidence>
<reference evidence="7" key="2">
    <citation type="submission" date="2015-04" db="EMBL/GenBank/DDBJ databases">
        <title>A butyrogenic pathway from the amino acid lysine in a human gut commensal.</title>
        <authorList>
            <person name="de Vos W.M."/>
            <person name="Bui N.T.P."/>
            <person name="Plugge C.M."/>
            <person name="Ritari J."/>
        </authorList>
    </citation>
    <scope>NUCLEOTIDE SEQUENCE [LARGE SCALE GENOMIC DNA]</scope>
    <source>
        <strain evidence="7">AF211</strain>
    </source>
</reference>
<dbReference type="eggNOG" id="COG0212">
    <property type="taxonomic scope" value="Bacteria"/>
</dbReference>
<accession>A0A0S2W1N3</accession>
<dbReference type="KEGG" id="ibu:IB211_00860"/>
<keyword evidence="7" id="KW-1185">Reference proteome</keyword>
<evidence type="ECO:0000256" key="5">
    <source>
        <dbReference type="RuleBase" id="RU361279"/>
    </source>
</evidence>
<keyword evidence="6" id="KW-0436">Ligase</keyword>
<feature type="binding site" evidence="4">
    <location>
        <position position="59"/>
    </location>
    <ligand>
        <name>substrate</name>
    </ligand>
</feature>
<feature type="binding site" evidence="4">
    <location>
        <begin position="8"/>
        <end position="12"/>
    </location>
    <ligand>
        <name>ATP</name>
        <dbReference type="ChEBI" id="CHEBI:30616"/>
    </ligand>
</feature>
<proteinExistence type="inferred from homology"/>
<keyword evidence="3 4" id="KW-0067">ATP-binding</keyword>
<dbReference type="GO" id="GO:0009396">
    <property type="term" value="P:folic acid-containing compound biosynthetic process"/>
    <property type="evidence" value="ECO:0007669"/>
    <property type="project" value="TreeGrafter"/>
</dbReference>
<dbReference type="EMBL" id="CP011307">
    <property type="protein sequence ID" value="ALP93254.1"/>
    <property type="molecule type" value="Genomic_DNA"/>
</dbReference>
<name>A0A0S2W1N3_9FIRM</name>
<feature type="binding site" evidence="4">
    <location>
        <begin position="136"/>
        <end position="144"/>
    </location>
    <ligand>
        <name>ATP</name>
        <dbReference type="ChEBI" id="CHEBI:30616"/>
    </ligand>
</feature>
<dbReference type="NCBIfam" id="TIGR02727">
    <property type="entry name" value="MTHFS_bact"/>
    <property type="match status" value="1"/>
</dbReference>
<dbReference type="PIRSF" id="PIRSF006806">
    <property type="entry name" value="FTHF_cligase"/>
    <property type="match status" value="1"/>
</dbReference>
<dbReference type="EC" id="6.3.3.2" evidence="5"/>
<protein>
    <recommendedName>
        <fullName evidence="5">5-formyltetrahydrofolate cyclo-ligase</fullName>
        <ecNumber evidence="5">6.3.3.2</ecNumber>
    </recommendedName>
</protein>
<keyword evidence="2 4" id="KW-0547">Nucleotide-binding</keyword>
<organism evidence="6 7">
    <name type="scientific">Intestinimonas butyriciproducens</name>
    <dbReference type="NCBI Taxonomy" id="1297617"/>
    <lineage>
        <taxon>Bacteria</taxon>
        <taxon>Bacillati</taxon>
        <taxon>Bacillota</taxon>
        <taxon>Clostridia</taxon>
        <taxon>Eubacteriales</taxon>
        <taxon>Intestinimonas</taxon>
    </lineage>
</organism>
<evidence type="ECO:0000256" key="4">
    <source>
        <dbReference type="PIRSR" id="PIRSR006806-1"/>
    </source>
</evidence>
<evidence type="ECO:0000256" key="2">
    <source>
        <dbReference type="ARBA" id="ARBA00022741"/>
    </source>
</evidence>
<comment type="cofactor">
    <cofactor evidence="5">
        <name>Mg(2+)</name>
        <dbReference type="ChEBI" id="CHEBI:18420"/>
    </cofactor>
</comment>
<dbReference type="Proteomes" id="UP000064844">
    <property type="component" value="Chromosome"/>
</dbReference>
<dbReference type="GO" id="GO:0030272">
    <property type="term" value="F:5-formyltetrahydrofolate cyclo-ligase activity"/>
    <property type="evidence" value="ECO:0007669"/>
    <property type="project" value="UniProtKB-EC"/>
</dbReference>
<keyword evidence="5" id="KW-0479">Metal-binding</keyword>
<dbReference type="STRING" id="1297617.IB211_00860"/>
<dbReference type="Pfam" id="PF01812">
    <property type="entry name" value="5-FTHF_cyc-lig"/>
    <property type="match status" value="1"/>
</dbReference>
<keyword evidence="5" id="KW-0460">Magnesium</keyword>
<dbReference type="InterPro" id="IPR037171">
    <property type="entry name" value="NagB/RpiA_transferase-like"/>
</dbReference>
<dbReference type="PANTHER" id="PTHR23407:SF1">
    <property type="entry name" value="5-FORMYLTETRAHYDROFOLATE CYCLO-LIGASE"/>
    <property type="match status" value="1"/>
</dbReference>
<sequence length="187" mass="20376">MQSCTGAKDILRSRMRAAAAALTPEARRAGDRVLADRLLALPELKGAETVLLFCGVGTEPDTRPIAEALWAAGKQVLFPKCLPHRRMEARAVRGMEELVPGVFGIPEPGGDCPAVERGKIDMVLVPAVCYDRSRFRLGQGGGYYDRYLSGYGGATVGLCRDALLLERVPRERHDLPVERVLTESLCL</sequence>
<dbReference type="Gene3D" id="3.40.50.10420">
    <property type="entry name" value="NagB/RpiA/CoA transferase-like"/>
    <property type="match status" value="1"/>
</dbReference>
<comment type="catalytic activity">
    <reaction evidence="5">
        <text>(6S)-5-formyl-5,6,7,8-tetrahydrofolate + ATP = (6R)-5,10-methenyltetrahydrofolate + ADP + phosphate</text>
        <dbReference type="Rhea" id="RHEA:10488"/>
        <dbReference type="ChEBI" id="CHEBI:30616"/>
        <dbReference type="ChEBI" id="CHEBI:43474"/>
        <dbReference type="ChEBI" id="CHEBI:57455"/>
        <dbReference type="ChEBI" id="CHEBI:57457"/>
        <dbReference type="ChEBI" id="CHEBI:456216"/>
        <dbReference type="EC" id="6.3.3.2"/>
    </reaction>
</comment>
<dbReference type="PATRIC" id="fig|1297617.4.peg.874"/>
<dbReference type="AlphaFoldDB" id="A0A0S2W1N3"/>
<dbReference type="GO" id="GO:0035999">
    <property type="term" value="P:tetrahydrofolate interconversion"/>
    <property type="evidence" value="ECO:0007669"/>
    <property type="project" value="TreeGrafter"/>
</dbReference>
<dbReference type="PANTHER" id="PTHR23407">
    <property type="entry name" value="ATPASE INHIBITOR/5-FORMYLTETRAHYDROFOLATE CYCLO-LIGASE"/>
    <property type="match status" value="1"/>
</dbReference>
<evidence type="ECO:0000256" key="1">
    <source>
        <dbReference type="ARBA" id="ARBA00010638"/>
    </source>
</evidence>
<dbReference type="InterPro" id="IPR002698">
    <property type="entry name" value="FTHF_cligase"/>
</dbReference>
<dbReference type="RefSeq" id="WP_033116383.1">
    <property type="nucleotide sequence ID" value="NZ_CALICV010000125.1"/>
</dbReference>
<dbReference type="SUPFAM" id="SSF100950">
    <property type="entry name" value="NagB/RpiA/CoA transferase-like"/>
    <property type="match status" value="1"/>
</dbReference>
<reference evidence="6 7" key="1">
    <citation type="journal article" date="2015" name="Nat. Commun.">
        <title>Production of butyrate from lysine and the Amadori product fructoselysine by a human gut commensal.</title>
        <authorList>
            <person name="Bui T.P."/>
            <person name="Ritari J."/>
            <person name="Boeren S."/>
            <person name="de Waard P."/>
            <person name="Plugge C.M."/>
            <person name="de Vos W.M."/>
        </authorList>
    </citation>
    <scope>NUCLEOTIDE SEQUENCE [LARGE SCALE GENOMIC DNA]</scope>
    <source>
        <strain evidence="6 7">AF211</strain>
    </source>
</reference>
<comment type="similarity">
    <text evidence="1 5">Belongs to the 5-formyltetrahydrofolate cyclo-ligase family.</text>
</comment>
<dbReference type="GO" id="GO:0005524">
    <property type="term" value="F:ATP binding"/>
    <property type="evidence" value="ECO:0007669"/>
    <property type="project" value="UniProtKB-KW"/>
</dbReference>
<evidence type="ECO:0000313" key="6">
    <source>
        <dbReference type="EMBL" id="ALP93254.1"/>
    </source>
</evidence>
<gene>
    <name evidence="6" type="ORF">IB211_00860</name>
</gene>
<dbReference type="GO" id="GO:0046872">
    <property type="term" value="F:metal ion binding"/>
    <property type="evidence" value="ECO:0007669"/>
    <property type="project" value="UniProtKB-KW"/>
</dbReference>
<dbReference type="InterPro" id="IPR024185">
    <property type="entry name" value="FTHF_cligase-like_sf"/>
</dbReference>